<dbReference type="Proteomes" id="UP000318521">
    <property type="component" value="Unassembled WGS sequence"/>
</dbReference>
<feature type="site" description="Participates in a stacking interaction with the thymidine ring of dTDP-4-oxo-6-deoxyglucose" evidence="2">
    <location>
        <position position="138"/>
    </location>
</feature>
<dbReference type="SUPFAM" id="SSF51182">
    <property type="entry name" value="RmlC-like cupins"/>
    <property type="match status" value="1"/>
</dbReference>
<dbReference type="GO" id="GO:0000271">
    <property type="term" value="P:polysaccharide biosynthetic process"/>
    <property type="evidence" value="ECO:0007669"/>
    <property type="project" value="TreeGrafter"/>
</dbReference>
<dbReference type="Pfam" id="PF00908">
    <property type="entry name" value="dTDP_sugar_isom"/>
    <property type="match status" value="1"/>
</dbReference>
<dbReference type="InterPro" id="IPR000888">
    <property type="entry name" value="RmlC-like"/>
</dbReference>
<dbReference type="PANTHER" id="PTHR21047">
    <property type="entry name" value="DTDP-6-DEOXY-D-GLUCOSE-3,5 EPIMERASE"/>
    <property type="match status" value="1"/>
</dbReference>
<accession>A0A554A454</accession>
<dbReference type="CDD" id="cd00438">
    <property type="entry name" value="cupin_RmlC"/>
    <property type="match status" value="1"/>
</dbReference>
<proteinExistence type="inferred from homology"/>
<dbReference type="GO" id="GO:0019305">
    <property type="term" value="P:dTDP-rhamnose biosynthetic process"/>
    <property type="evidence" value="ECO:0007669"/>
    <property type="project" value="UniProtKB-UniRule"/>
</dbReference>
<comment type="caution">
    <text evidence="4">The sequence shown here is derived from an EMBL/GenBank/DDBJ whole genome shotgun (WGS) entry which is preliminary data.</text>
</comment>
<evidence type="ECO:0000256" key="2">
    <source>
        <dbReference type="PIRSR" id="PIRSR600888-3"/>
    </source>
</evidence>
<evidence type="ECO:0000313" key="5">
    <source>
        <dbReference type="Proteomes" id="UP000318521"/>
    </source>
</evidence>
<dbReference type="InterPro" id="IPR014710">
    <property type="entry name" value="RmlC-like_jellyroll"/>
</dbReference>
<dbReference type="EC" id="5.1.3.13" evidence="3"/>
<comment type="subunit">
    <text evidence="3">Homodimer.</text>
</comment>
<keyword evidence="5" id="KW-1185">Reference proteome</keyword>
<dbReference type="UniPathway" id="UPA00124"/>
<dbReference type="AlphaFoldDB" id="A0A554A454"/>
<sequence>MEIKELELEGVKLIKPTVFQDNRGFFTESYQRDAWLDAGITIDFIQDNHSLSCETGVIRGLHFQVGEAAQTKLVRVIAGAIFDVVVDIRKESPTFKKWISVVLKAGDHNQLLVPKGFAHGFCTLQPNTEVLYKVDQLYNRDKERGIYWADPSLNITWPLENPVLSGKDEQLPILEDVLSELHEREGIL</sequence>
<feature type="active site" description="Proton donor" evidence="1">
    <location>
        <position position="132"/>
    </location>
</feature>
<gene>
    <name evidence="4" type="primary">rfbC</name>
    <name evidence="4" type="ORF">FN960_02700</name>
</gene>
<evidence type="ECO:0000313" key="4">
    <source>
        <dbReference type="EMBL" id="TSB48480.1"/>
    </source>
</evidence>
<reference evidence="4 5" key="1">
    <citation type="submission" date="2019-07" db="EMBL/GenBank/DDBJ databases">
        <authorList>
            <person name="Park Y.J."/>
            <person name="Jeong S.E."/>
            <person name="Jung H.S."/>
        </authorList>
    </citation>
    <scope>NUCLEOTIDE SEQUENCE [LARGE SCALE GENOMIC DNA]</scope>
    <source>
        <strain evidence="5">P16(2019)</strain>
    </source>
</reference>
<dbReference type="GO" id="GO:0005829">
    <property type="term" value="C:cytosol"/>
    <property type="evidence" value="ECO:0007669"/>
    <property type="project" value="TreeGrafter"/>
</dbReference>
<name>A0A554A454_9BACI</name>
<dbReference type="PANTHER" id="PTHR21047:SF2">
    <property type="entry name" value="THYMIDINE DIPHOSPHO-4-KETO-RHAMNOSE 3,5-EPIMERASE"/>
    <property type="match status" value="1"/>
</dbReference>
<organism evidence="4 5">
    <name type="scientific">Alkalicoccobacillus porphyridii</name>
    <dbReference type="NCBI Taxonomy" id="2597270"/>
    <lineage>
        <taxon>Bacteria</taxon>
        <taxon>Bacillati</taxon>
        <taxon>Bacillota</taxon>
        <taxon>Bacilli</taxon>
        <taxon>Bacillales</taxon>
        <taxon>Bacillaceae</taxon>
        <taxon>Alkalicoccobacillus</taxon>
    </lineage>
</organism>
<comment type="similarity">
    <text evidence="3">Belongs to the dTDP-4-dehydrorhamnose 3,5-epimerase family.</text>
</comment>
<dbReference type="NCBIfam" id="TIGR01221">
    <property type="entry name" value="rmlC"/>
    <property type="match status" value="1"/>
</dbReference>
<comment type="function">
    <text evidence="3">Catalyzes the epimerization of the C3' and C5'positions of dTDP-6-deoxy-D-xylo-4-hexulose, forming dTDP-6-deoxy-L-lyxo-4-hexulose.</text>
</comment>
<keyword evidence="3 4" id="KW-0413">Isomerase</keyword>
<evidence type="ECO:0000256" key="1">
    <source>
        <dbReference type="PIRSR" id="PIRSR600888-1"/>
    </source>
</evidence>
<feature type="active site" description="Proton acceptor" evidence="1">
    <location>
        <position position="62"/>
    </location>
</feature>
<dbReference type="InterPro" id="IPR011051">
    <property type="entry name" value="RmlC_Cupin_sf"/>
</dbReference>
<dbReference type="Gene3D" id="2.60.120.10">
    <property type="entry name" value="Jelly Rolls"/>
    <property type="match status" value="1"/>
</dbReference>
<dbReference type="OrthoDB" id="9800680at2"/>
<comment type="pathway">
    <text evidence="3">Carbohydrate biosynthesis; dTDP-L-rhamnose biosynthesis.</text>
</comment>
<dbReference type="RefSeq" id="WP_143846824.1">
    <property type="nucleotide sequence ID" value="NZ_VLXZ01000001.1"/>
</dbReference>
<protein>
    <recommendedName>
        <fullName evidence="3">dTDP-4-dehydrorhamnose 3,5-epimerase</fullName>
        <ecNumber evidence="3">5.1.3.13</ecNumber>
    </recommendedName>
    <alternativeName>
        <fullName evidence="3">Thymidine diphospho-4-keto-rhamnose 3,5-epimerase</fullName>
    </alternativeName>
</protein>
<dbReference type="EMBL" id="VLXZ01000001">
    <property type="protein sequence ID" value="TSB48480.1"/>
    <property type="molecule type" value="Genomic_DNA"/>
</dbReference>
<evidence type="ECO:0000256" key="3">
    <source>
        <dbReference type="RuleBase" id="RU364069"/>
    </source>
</evidence>
<comment type="catalytic activity">
    <reaction evidence="3">
        <text>dTDP-4-dehydro-6-deoxy-alpha-D-glucose = dTDP-4-dehydro-beta-L-rhamnose</text>
        <dbReference type="Rhea" id="RHEA:16969"/>
        <dbReference type="ChEBI" id="CHEBI:57649"/>
        <dbReference type="ChEBI" id="CHEBI:62830"/>
        <dbReference type="EC" id="5.1.3.13"/>
    </reaction>
</comment>
<dbReference type="GO" id="GO:0008830">
    <property type="term" value="F:dTDP-4-dehydrorhamnose 3,5-epimerase activity"/>
    <property type="evidence" value="ECO:0007669"/>
    <property type="project" value="UniProtKB-UniRule"/>
</dbReference>